<proteinExistence type="predicted"/>
<dbReference type="CDD" id="cd01948">
    <property type="entry name" value="EAL"/>
    <property type="match status" value="1"/>
</dbReference>
<dbReference type="RefSeq" id="WP_211951714.1">
    <property type="nucleotide sequence ID" value="NZ_CAJPVI010000002.1"/>
</dbReference>
<feature type="transmembrane region" description="Helical" evidence="1">
    <location>
        <begin position="140"/>
        <end position="160"/>
    </location>
</feature>
<evidence type="ECO:0000256" key="1">
    <source>
        <dbReference type="PROSITE-ProRule" id="PRU00244"/>
    </source>
</evidence>
<evidence type="ECO:0000259" key="4">
    <source>
        <dbReference type="PROSITE" id="PS50924"/>
    </source>
</evidence>
<dbReference type="SMART" id="SM00052">
    <property type="entry name" value="EAL"/>
    <property type="match status" value="1"/>
</dbReference>
<name>A0ABM8TAL4_9BURK</name>
<feature type="transmembrane region" description="Helical" evidence="1">
    <location>
        <begin position="172"/>
        <end position="195"/>
    </location>
</feature>
<dbReference type="NCBIfam" id="TIGR00254">
    <property type="entry name" value="GGDEF"/>
    <property type="match status" value="1"/>
</dbReference>
<reference evidence="5 6" key="1">
    <citation type="submission" date="2021-03" db="EMBL/GenBank/DDBJ databases">
        <authorList>
            <person name="Peeters C."/>
        </authorList>
    </citation>
    <scope>NUCLEOTIDE SEQUENCE [LARGE SCALE GENOMIC DNA]</scope>
    <source>
        <strain evidence="5 6">LMG 26411</strain>
    </source>
</reference>
<dbReference type="InterPro" id="IPR001633">
    <property type="entry name" value="EAL_dom"/>
</dbReference>
<feature type="domain" description="GGDEF" evidence="3">
    <location>
        <begin position="292"/>
        <end position="424"/>
    </location>
</feature>
<dbReference type="PROSITE" id="PS50883">
    <property type="entry name" value="EAL"/>
    <property type="match status" value="1"/>
</dbReference>
<feature type="domain" description="MHYT" evidence="4">
    <location>
        <begin position="5"/>
        <end position="198"/>
    </location>
</feature>
<dbReference type="InterPro" id="IPR000160">
    <property type="entry name" value="GGDEF_dom"/>
</dbReference>
<keyword evidence="6" id="KW-1185">Reference proteome</keyword>
<dbReference type="Gene3D" id="3.20.20.450">
    <property type="entry name" value="EAL domain"/>
    <property type="match status" value="1"/>
</dbReference>
<dbReference type="SUPFAM" id="SSF141868">
    <property type="entry name" value="EAL domain-like"/>
    <property type="match status" value="1"/>
</dbReference>
<dbReference type="Proteomes" id="UP000672657">
    <property type="component" value="Unassembled WGS sequence"/>
</dbReference>
<feature type="transmembrane region" description="Helical" evidence="1">
    <location>
        <begin position="77"/>
        <end position="96"/>
    </location>
</feature>
<comment type="caution">
    <text evidence="5">The sequence shown here is derived from an EMBL/GenBank/DDBJ whole genome shotgun (WGS) entry which is preliminary data.</text>
</comment>
<feature type="domain" description="EAL" evidence="2">
    <location>
        <begin position="433"/>
        <end position="687"/>
    </location>
</feature>
<keyword evidence="1" id="KW-0812">Transmembrane</keyword>
<accession>A0ABM8TAL4</accession>
<dbReference type="PANTHER" id="PTHR44757">
    <property type="entry name" value="DIGUANYLATE CYCLASE DGCP"/>
    <property type="match status" value="1"/>
</dbReference>
<dbReference type="Pfam" id="PF00563">
    <property type="entry name" value="EAL"/>
    <property type="match status" value="1"/>
</dbReference>
<dbReference type="CDD" id="cd01949">
    <property type="entry name" value="GGDEF"/>
    <property type="match status" value="1"/>
</dbReference>
<evidence type="ECO:0000259" key="2">
    <source>
        <dbReference type="PROSITE" id="PS50883"/>
    </source>
</evidence>
<dbReference type="PROSITE" id="PS50924">
    <property type="entry name" value="MHYT"/>
    <property type="match status" value="1"/>
</dbReference>
<feature type="transmembrane region" description="Helical" evidence="1">
    <location>
        <begin position="215"/>
        <end position="236"/>
    </location>
</feature>
<dbReference type="InterPro" id="IPR035919">
    <property type="entry name" value="EAL_sf"/>
</dbReference>
<keyword evidence="1" id="KW-0472">Membrane</keyword>
<keyword evidence="1" id="KW-1133">Transmembrane helix</keyword>
<dbReference type="PROSITE" id="PS50887">
    <property type="entry name" value="GGDEF"/>
    <property type="match status" value="1"/>
</dbReference>
<dbReference type="EMBL" id="CAJPVI010000002">
    <property type="protein sequence ID" value="CAG2131820.1"/>
    <property type="molecule type" value="Genomic_DNA"/>
</dbReference>
<protein>
    <submittedName>
        <fullName evidence="5">Signaling protein</fullName>
    </submittedName>
</protein>
<dbReference type="Gene3D" id="3.30.70.270">
    <property type="match status" value="1"/>
</dbReference>
<feature type="transmembrane region" description="Helical" evidence="1">
    <location>
        <begin position="108"/>
        <end position="128"/>
    </location>
</feature>
<evidence type="ECO:0000259" key="3">
    <source>
        <dbReference type="PROSITE" id="PS50887"/>
    </source>
</evidence>
<dbReference type="InterPro" id="IPR029787">
    <property type="entry name" value="Nucleotide_cyclase"/>
</dbReference>
<dbReference type="InterPro" id="IPR052155">
    <property type="entry name" value="Biofilm_reg_signaling"/>
</dbReference>
<dbReference type="Pfam" id="PF03707">
    <property type="entry name" value="MHYT"/>
    <property type="match status" value="3"/>
</dbReference>
<evidence type="ECO:0000313" key="6">
    <source>
        <dbReference type="Proteomes" id="UP000672657"/>
    </source>
</evidence>
<dbReference type="PANTHER" id="PTHR44757:SF2">
    <property type="entry name" value="BIOFILM ARCHITECTURE MAINTENANCE PROTEIN MBAA"/>
    <property type="match status" value="1"/>
</dbReference>
<feature type="transmembrane region" description="Helical" evidence="1">
    <location>
        <begin position="39"/>
        <end position="57"/>
    </location>
</feature>
<feature type="transmembrane region" description="Helical" evidence="1">
    <location>
        <begin position="6"/>
        <end position="27"/>
    </location>
</feature>
<organism evidence="5 6">
    <name type="scientific">Cupriavidus numazuensis</name>
    <dbReference type="NCBI Taxonomy" id="221992"/>
    <lineage>
        <taxon>Bacteria</taxon>
        <taxon>Pseudomonadati</taxon>
        <taxon>Pseudomonadota</taxon>
        <taxon>Betaproteobacteria</taxon>
        <taxon>Burkholderiales</taxon>
        <taxon>Burkholderiaceae</taxon>
        <taxon>Cupriavidus</taxon>
    </lineage>
</organism>
<dbReference type="SMART" id="SM00267">
    <property type="entry name" value="GGDEF"/>
    <property type="match status" value="1"/>
</dbReference>
<dbReference type="SUPFAM" id="SSF55073">
    <property type="entry name" value="Nucleotide cyclase"/>
    <property type="match status" value="1"/>
</dbReference>
<dbReference type="InterPro" id="IPR043128">
    <property type="entry name" value="Rev_trsase/Diguanyl_cyclase"/>
</dbReference>
<dbReference type="InterPro" id="IPR005330">
    <property type="entry name" value="MHYT_dom"/>
</dbReference>
<gene>
    <name evidence="5" type="ORF">LMG26411_00485</name>
</gene>
<dbReference type="Pfam" id="PF00990">
    <property type="entry name" value="GGDEF"/>
    <property type="match status" value="1"/>
</dbReference>
<evidence type="ECO:0000313" key="5">
    <source>
        <dbReference type="EMBL" id="CAG2131820.1"/>
    </source>
</evidence>
<sequence>MAPSYDLLLVLFSLLIAVLASYTALDLSGRIVSARGRAAHLWLAGGAMAMGLGIWAMHFVGMQAYQLPIRLGYDPVVTLLSLVIAVLASAFALKLVSLEHLPWRRLCLGALGMGAAVSSMHYMGMAALRMRPGIDYDPLLFALSIVIAVAASGAALWIAFRLRRQMPRVRQLRMGAALVMGSAIAAMHYTGMAAASIAPGSVCGAARTGLDSGMLTLPIVVITLCVLAVALITSVLDMRLEMRTGLLVQALTEANEELSFLAMHDKLTRLPNRALLDDRFLRIVQASSRGGKRFAVLFIDLDGFKGINDSYGHQAGDTLLLEIARRLGLPEHGIDTVARVGGDEFVVLVEVDTPDAAGVLAQCLLTAICEPVQAGGQALHVSASIGIAVYPDDGDSQHALLTNADAAMYHAKAAGRNACYFFESSMNFQAGARQVLIQDMRAALAASQFVLHYQPKYRAPDGPLLGAEALLRWNHPVHGMISPDGFIGLAEKSGLIVAIGEWVLNEACRQLAVWHAAGHPEWTIAVNLSALQFCQENLLHTVAKVLERHAIPPHCLTLEITESTAMHDVDESLRILGSLDALGVRIAIDDFGTGYSSLLHLKRIPASELKIDRGFVRDLAHDTEDAAIVSAIVALGRTLSLNVVAEGVETHAQRKFLTEAGCDALQGYLLGEPIPASAFPGRERVLEEAAA</sequence>